<name>A0A0F9L4J9_9ZZZZ</name>
<proteinExistence type="predicted"/>
<dbReference type="AlphaFoldDB" id="A0A0F9L4J9"/>
<organism evidence="1">
    <name type="scientific">marine sediment metagenome</name>
    <dbReference type="NCBI Taxonomy" id="412755"/>
    <lineage>
        <taxon>unclassified sequences</taxon>
        <taxon>metagenomes</taxon>
        <taxon>ecological metagenomes</taxon>
    </lineage>
</organism>
<accession>A0A0F9L4J9</accession>
<dbReference type="EMBL" id="LAZR01007909">
    <property type="protein sequence ID" value="KKM82146.1"/>
    <property type="molecule type" value="Genomic_DNA"/>
</dbReference>
<sequence>MPELDDGVLLNIGDAQVSLAQLAGIPMDDVEEVRRFVFPAMIARWRVEGAKLTIFGAGDKKEAAVQMEFKCREPLKFVDQTDESKADKLVGKKHSEAFLFRGDPMETIGRVKAFMSDCGFRGTGQLQELLNGFQGYEFKGKLTITSSANDPDRKFNNLGLNFGEWKVSPVATPEAEPATATG</sequence>
<comment type="caution">
    <text evidence="1">The sequence shown here is derived from an EMBL/GenBank/DDBJ whole genome shotgun (WGS) entry which is preliminary data.</text>
</comment>
<gene>
    <name evidence="1" type="ORF">LCGC14_1322560</name>
</gene>
<protein>
    <submittedName>
        <fullName evidence="1">Uncharacterized protein</fullName>
    </submittedName>
</protein>
<reference evidence="1" key="1">
    <citation type="journal article" date="2015" name="Nature">
        <title>Complex archaea that bridge the gap between prokaryotes and eukaryotes.</title>
        <authorList>
            <person name="Spang A."/>
            <person name="Saw J.H."/>
            <person name="Jorgensen S.L."/>
            <person name="Zaremba-Niedzwiedzka K."/>
            <person name="Martijn J."/>
            <person name="Lind A.E."/>
            <person name="van Eijk R."/>
            <person name="Schleper C."/>
            <person name="Guy L."/>
            <person name="Ettema T.J."/>
        </authorList>
    </citation>
    <scope>NUCLEOTIDE SEQUENCE</scope>
</reference>
<evidence type="ECO:0000313" key="1">
    <source>
        <dbReference type="EMBL" id="KKM82146.1"/>
    </source>
</evidence>